<reference evidence="2" key="1">
    <citation type="submission" date="2019-08" db="EMBL/GenBank/DDBJ databases">
        <authorList>
            <person name="Kucharzyk K."/>
            <person name="Murdoch R.W."/>
            <person name="Higgins S."/>
            <person name="Loffler F."/>
        </authorList>
    </citation>
    <scope>NUCLEOTIDE SEQUENCE</scope>
</reference>
<feature type="compositionally biased region" description="Acidic residues" evidence="1">
    <location>
        <begin position="199"/>
        <end position="212"/>
    </location>
</feature>
<feature type="region of interest" description="Disordered" evidence="1">
    <location>
        <begin position="190"/>
        <end position="212"/>
    </location>
</feature>
<evidence type="ECO:0000256" key="1">
    <source>
        <dbReference type="SAM" id="MobiDB-lite"/>
    </source>
</evidence>
<dbReference type="AlphaFoldDB" id="A0A645ERP6"/>
<organism evidence="2">
    <name type="scientific">bioreactor metagenome</name>
    <dbReference type="NCBI Taxonomy" id="1076179"/>
    <lineage>
        <taxon>unclassified sequences</taxon>
        <taxon>metagenomes</taxon>
        <taxon>ecological metagenomes</taxon>
    </lineage>
</organism>
<accession>A0A645ERP6</accession>
<dbReference type="EMBL" id="VSSQ01049123">
    <property type="protein sequence ID" value="MPN03194.1"/>
    <property type="molecule type" value="Genomic_DNA"/>
</dbReference>
<comment type="caution">
    <text evidence="2">The sequence shown here is derived from an EMBL/GenBank/DDBJ whole genome shotgun (WGS) entry which is preliminary data.</text>
</comment>
<proteinExistence type="predicted"/>
<sequence length="212" mass="22931">MGHQRGGCGGKARRGQVGDGLGGIGQEVGGQCGCSQGPYHFGKHNLAERECRSFQGNRNSQPEGALLDGFLIGEGAPEADAYRVVCSQKNHEQKDCGYGDRNGCRHGRSLDTQAEALHLERPDGNCLEDEEKIEADVQDIVQAIQVERFLRVSAAPQQRTYENHHQIGEVAQGDIMVVLSGKQLDIVLGSDPGGKMAGDEYEQQGECQPEEN</sequence>
<name>A0A645ERP6_9ZZZZ</name>
<evidence type="ECO:0000313" key="2">
    <source>
        <dbReference type="EMBL" id="MPN03194.1"/>
    </source>
</evidence>
<gene>
    <name evidence="2" type="ORF">SDC9_150420</name>
</gene>
<protein>
    <submittedName>
        <fullName evidence="2">Uncharacterized protein</fullName>
    </submittedName>
</protein>